<dbReference type="Proteomes" id="UP001445076">
    <property type="component" value="Unassembled WGS sequence"/>
</dbReference>
<dbReference type="AlphaFoldDB" id="A0AAW0Y3A0"/>
<proteinExistence type="predicted"/>
<keyword evidence="3" id="KW-1185">Reference proteome</keyword>
<name>A0AAW0Y3A0_CHEQU</name>
<evidence type="ECO:0000256" key="1">
    <source>
        <dbReference type="SAM" id="SignalP"/>
    </source>
</evidence>
<keyword evidence="1" id="KW-0732">Signal</keyword>
<accession>A0AAW0Y3A0</accession>
<feature type="chain" id="PRO_5043833416" evidence="1">
    <location>
        <begin position="18"/>
        <end position="149"/>
    </location>
</feature>
<evidence type="ECO:0000313" key="2">
    <source>
        <dbReference type="EMBL" id="KAK8746202.1"/>
    </source>
</evidence>
<comment type="caution">
    <text evidence="2">The sequence shown here is derived from an EMBL/GenBank/DDBJ whole genome shotgun (WGS) entry which is preliminary data.</text>
</comment>
<dbReference type="EMBL" id="JARKIK010000018">
    <property type="protein sequence ID" value="KAK8746202.1"/>
    <property type="molecule type" value="Genomic_DNA"/>
</dbReference>
<organism evidence="2 3">
    <name type="scientific">Cherax quadricarinatus</name>
    <name type="common">Australian red claw crayfish</name>
    <dbReference type="NCBI Taxonomy" id="27406"/>
    <lineage>
        <taxon>Eukaryota</taxon>
        <taxon>Metazoa</taxon>
        <taxon>Ecdysozoa</taxon>
        <taxon>Arthropoda</taxon>
        <taxon>Crustacea</taxon>
        <taxon>Multicrustacea</taxon>
        <taxon>Malacostraca</taxon>
        <taxon>Eumalacostraca</taxon>
        <taxon>Eucarida</taxon>
        <taxon>Decapoda</taxon>
        <taxon>Pleocyemata</taxon>
        <taxon>Astacidea</taxon>
        <taxon>Parastacoidea</taxon>
        <taxon>Parastacidae</taxon>
        <taxon>Cherax</taxon>
    </lineage>
</organism>
<evidence type="ECO:0000313" key="3">
    <source>
        <dbReference type="Proteomes" id="UP001445076"/>
    </source>
</evidence>
<gene>
    <name evidence="2" type="ORF">OTU49_017295</name>
</gene>
<feature type="signal peptide" evidence="1">
    <location>
        <begin position="1"/>
        <end position="17"/>
    </location>
</feature>
<protein>
    <submittedName>
        <fullName evidence="2">Uncharacterized protein</fullName>
    </submittedName>
</protein>
<reference evidence="2 3" key="1">
    <citation type="journal article" date="2024" name="BMC Genomics">
        <title>Genome assembly of redclaw crayfish (Cherax quadricarinatus) provides insights into its immune adaptation and hypoxia tolerance.</title>
        <authorList>
            <person name="Liu Z."/>
            <person name="Zheng J."/>
            <person name="Li H."/>
            <person name="Fang K."/>
            <person name="Wang S."/>
            <person name="He J."/>
            <person name="Zhou D."/>
            <person name="Weng S."/>
            <person name="Chi M."/>
            <person name="Gu Z."/>
            <person name="He J."/>
            <person name="Li F."/>
            <person name="Wang M."/>
        </authorList>
    </citation>
    <scope>NUCLEOTIDE SEQUENCE [LARGE SCALE GENOMIC DNA]</scope>
    <source>
        <strain evidence="2">ZL_2023a</strain>
    </source>
</reference>
<sequence>MWVAVGIIWAVAGCVFGVELAPSEVVNPQHRTVPPTEVIRPQYAQTLYKDTNFRTVMNTLEPLWPSHVVEYQQRNVTTINNQTISTSTVAFATVINTTVAYHTDLFATATWDVAATTYQTMEFQHQSVIYTDKANITHTVIEDNDLPFV</sequence>